<evidence type="ECO:0000256" key="2">
    <source>
        <dbReference type="ARBA" id="ARBA00005169"/>
    </source>
</evidence>
<keyword evidence="7" id="KW-0479">Metal-binding</keyword>
<comment type="cofactor">
    <cofactor evidence="7">
        <name>Zn(2+)</name>
        <dbReference type="ChEBI" id="CHEBI:29105"/>
    </cofactor>
    <text evidence="7">Binds 1 zinc ion per subunit.</text>
</comment>
<feature type="binding site" evidence="7">
    <location>
        <position position="122"/>
    </location>
    <ligand>
        <name>Zn(2+)</name>
        <dbReference type="ChEBI" id="CHEBI:29105"/>
        <note>ligand shared between dimeric partners</note>
    </ligand>
</feature>
<comment type="subunit">
    <text evidence="7">Homodimer.</text>
</comment>
<comment type="function">
    <text evidence="7">Catalyzes the hydrolysis of the adenine ring of phosphoribosyl-AMP.</text>
</comment>
<evidence type="ECO:0000256" key="5">
    <source>
        <dbReference type="ARBA" id="ARBA00022801"/>
    </source>
</evidence>
<evidence type="ECO:0000256" key="4">
    <source>
        <dbReference type="ARBA" id="ARBA00022605"/>
    </source>
</evidence>
<name>A0ABQ2L8L1_9PROT</name>
<keyword evidence="3 7" id="KW-0963">Cytoplasm</keyword>
<dbReference type="Proteomes" id="UP000602381">
    <property type="component" value="Unassembled WGS sequence"/>
</dbReference>
<proteinExistence type="inferred from homology"/>
<keyword evidence="7" id="KW-0862">Zinc</keyword>
<comment type="similarity">
    <text evidence="7">Belongs to the PRA-CH family.</text>
</comment>
<comment type="cofactor">
    <cofactor evidence="7">
        <name>Mg(2+)</name>
        <dbReference type="ChEBI" id="CHEBI:18420"/>
    </cofactor>
    <text evidence="7">Binds 1 Mg(2+) ion per subunit.</text>
</comment>
<evidence type="ECO:0000259" key="8">
    <source>
        <dbReference type="Pfam" id="PF01502"/>
    </source>
</evidence>
<feature type="binding site" evidence="7">
    <location>
        <position position="115"/>
    </location>
    <ligand>
        <name>Zn(2+)</name>
        <dbReference type="ChEBI" id="CHEBI:29105"/>
        <note>ligand shared between dimeric partners</note>
    </ligand>
</feature>
<gene>
    <name evidence="7 9" type="primary">hisI</name>
    <name evidence="9" type="ORF">GCM10007972_05380</name>
</gene>
<keyword evidence="5 7" id="KW-0378">Hydrolase</keyword>
<reference evidence="10" key="1">
    <citation type="journal article" date="2019" name="Int. J. Syst. Evol. Microbiol.">
        <title>The Global Catalogue of Microorganisms (GCM) 10K type strain sequencing project: providing services to taxonomists for standard genome sequencing and annotation.</title>
        <authorList>
            <consortium name="The Broad Institute Genomics Platform"/>
            <consortium name="The Broad Institute Genome Sequencing Center for Infectious Disease"/>
            <person name="Wu L."/>
            <person name="Ma J."/>
        </authorList>
    </citation>
    <scope>NUCLEOTIDE SEQUENCE [LARGE SCALE GENOMIC DNA]</scope>
    <source>
        <strain evidence="10">JCM 17843</strain>
    </source>
</reference>
<dbReference type="InterPro" id="IPR002496">
    <property type="entry name" value="PRib_AMP_CycHydrolase_dom"/>
</dbReference>
<evidence type="ECO:0000313" key="9">
    <source>
        <dbReference type="EMBL" id="GGO06788.1"/>
    </source>
</evidence>
<feature type="domain" description="Phosphoribosyl-AMP cyclohydrolase" evidence="8">
    <location>
        <begin position="50"/>
        <end position="124"/>
    </location>
</feature>
<keyword evidence="4 7" id="KW-0028">Amino-acid biosynthesis</keyword>
<dbReference type="Gene3D" id="3.10.20.810">
    <property type="entry name" value="Phosphoribosyl-AMP cyclohydrolase"/>
    <property type="match status" value="1"/>
</dbReference>
<dbReference type="EMBL" id="BMOV01000002">
    <property type="protein sequence ID" value="GGO06788.1"/>
    <property type="molecule type" value="Genomic_DNA"/>
</dbReference>
<dbReference type="RefSeq" id="WP_150004150.1">
    <property type="nucleotide sequence ID" value="NZ_BMOV01000002.1"/>
</dbReference>
<sequence>MTNLSQSTSFAPPPADKTALEQGTALTPRFGPDGLIPAIATDHESGMPLMLAYMNAEALALTIKTGVAHYYSRSRQALWKKGASSGHYQDVLEIRLDCDQDAVWLRVHQHGPGACHVGHKSCFYRRVSGQDASTAQLEETAAKTYVPDDVYGKDQPS</sequence>
<evidence type="ECO:0000256" key="6">
    <source>
        <dbReference type="ARBA" id="ARBA00023102"/>
    </source>
</evidence>
<dbReference type="InterPro" id="IPR026660">
    <property type="entry name" value="PRA-CH"/>
</dbReference>
<dbReference type="EC" id="3.5.4.19" evidence="7"/>
<feature type="binding site" evidence="7">
    <location>
        <position position="98"/>
    </location>
    <ligand>
        <name>Zn(2+)</name>
        <dbReference type="ChEBI" id="CHEBI:29105"/>
        <note>ligand shared between dimeric partners</note>
    </ligand>
</feature>
<comment type="catalytic activity">
    <reaction evidence="1 7">
        <text>1-(5-phospho-beta-D-ribosyl)-5'-AMP + H2O = 1-(5-phospho-beta-D-ribosyl)-5-[(5-phospho-beta-D-ribosylamino)methylideneamino]imidazole-4-carboxamide</text>
        <dbReference type="Rhea" id="RHEA:20049"/>
        <dbReference type="ChEBI" id="CHEBI:15377"/>
        <dbReference type="ChEBI" id="CHEBI:58435"/>
        <dbReference type="ChEBI" id="CHEBI:59457"/>
        <dbReference type="EC" id="3.5.4.19"/>
    </reaction>
</comment>
<feature type="binding site" evidence="7">
    <location>
        <position position="97"/>
    </location>
    <ligand>
        <name>Mg(2+)</name>
        <dbReference type="ChEBI" id="CHEBI:18420"/>
    </ligand>
</feature>
<keyword evidence="7" id="KW-0460">Magnesium</keyword>
<protein>
    <recommendedName>
        <fullName evidence="7">Phosphoribosyl-AMP cyclohydrolase</fullName>
        <shortName evidence="7">PRA-CH</shortName>
        <ecNumber evidence="7">3.5.4.19</ecNumber>
    </recommendedName>
</protein>
<dbReference type="NCBIfam" id="NF000768">
    <property type="entry name" value="PRK00051.1"/>
    <property type="match status" value="1"/>
</dbReference>
<keyword evidence="6 7" id="KW-0368">Histidine biosynthesis</keyword>
<dbReference type="Pfam" id="PF01502">
    <property type="entry name" value="PRA-CH"/>
    <property type="match status" value="1"/>
</dbReference>
<dbReference type="PANTHER" id="PTHR42945">
    <property type="entry name" value="HISTIDINE BIOSYNTHESIS BIFUNCTIONAL PROTEIN"/>
    <property type="match status" value="1"/>
</dbReference>
<comment type="subcellular location">
    <subcellularLocation>
        <location evidence="7">Cytoplasm</location>
    </subcellularLocation>
</comment>
<dbReference type="InterPro" id="IPR038019">
    <property type="entry name" value="PRib_AMP_CycHydrolase_sf"/>
</dbReference>
<dbReference type="SUPFAM" id="SSF141734">
    <property type="entry name" value="HisI-like"/>
    <property type="match status" value="1"/>
</dbReference>
<feature type="binding site" evidence="7">
    <location>
        <position position="101"/>
    </location>
    <ligand>
        <name>Mg(2+)</name>
        <dbReference type="ChEBI" id="CHEBI:18420"/>
    </ligand>
</feature>
<dbReference type="PANTHER" id="PTHR42945:SF1">
    <property type="entry name" value="HISTIDINE BIOSYNTHESIS BIFUNCTIONAL PROTEIN HIS7"/>
    <property type="match status" value="1"/>
</dbReference>
<organism evidence="9 10">
    <name type="scientific">Iodidimonas muriae</name>
    <dbReference type="NCBI Taxonomy" id="261467"/>
    <lineage>
        <taxon>Bacteria</taxon>
        <taxon>Pseudomonadati</taxon>
        <taxon>Pseudomonadota</taxon>
        <taxon>Alphaproteobacteria</taxon>
        <taxon>Iodidimonadales</taxon>
        <taxon>Iodidimonadaceae</taxon>
        <taxon>Iodidimonas</taxon>
    </lineage>
</organism>
<comment type="caution">
    <text evidence="9">The sequence shown here is derived from an EMBL/GenBank/DDBJ whole genome shotgun (WGS) entry which is preliminary data.</text>
</comment>
<evidence type="ECO:0000313" key="10">
    <source>
        <dbReference type="Proteomes" id="UP000602381"/>
    </source>
</evidence>
<comment type="pathway">
    <text evidence="2 7">Amino-acid biosynthesis; L-histidine biosynthesis; L-histidine from 5-phospho-alpha-D-ribose 1-diphosphate: step 3/9.</text>
</comment>
<accession>A0ABQ2L8L1</accession>
<evidence type="ECO:0000256" key="3">
    <source>
        <dbReference type="ARBA" id="ARBA00022490"/>
    </source>
</evidence>
<dbReference type="HAMAP" id="MF_01021">
    <property type="entry name" value="HisI"/>
    <property type="match status" value="1"/>
</dbReference>
<keyword evidence="10" id="KW-1185">Reference proteome</keyword>
<feature type="binding site" evidence="7">
    <location>
        <position position="99"/>
    </location>
    <ligand>
        <name>Mg(2+)</name>
        <dbReference type="ChEBI" id="CHEBI:18420"/>
    </ligand>
</feature>
<evidence type="ECO:0000256" key="7">
    <source>
        <dbReference type="HAMAP-Rule" id="MF_01021"/>
    </source>
</evidence>
<evidence type="ECO:0000256" key="1">
    <source>
        <dbReference type="ARBA" id="ARBA00000024"/>
    </source>
</evidence>